<evidence type="ECO:0000256" key="2">
    <source>
        <dbReference type="ARBA" id="ARBA00004167"/>
    </source>
</evidence>
<evidence type="ECO:0000256" key="16">
    <source>
        <dbReference type="SAM" id="Phobius"/>
    </source>
</evidence>
<reference evidence="18" key="1">
    <citation type="submission" date="2023-10" db="EMBL/GenBank/DDBJ databases">
        <title>Chromosome-level genome of the transformable northern wattle, Acacia crassicarpa.</title>
        <authorList>
            <person name="Massaro I."/>
            <person name="Sinha N.R."/>
            <person name="Poethig S."/>
            <person name="Leichty A.R."/>
        </authorList>
    </citation>
    <scope>NUCLEOTIDE SEQUENCE</scope>
    <source>
        <strain evidence="18">Acra3RX</strain>
        <tissue evidence="18">Leaf</tissue>
    </source>
</reference>
<dbReference type="InterPro" id="IPR001841">
    <property type="entry name" value="Znf_RING"/>
</dbReference>
<proteinExistence type="inferred from homology"/>
<keyword evidence="7" id="KW-0479">Metal-binding</keyword>
<name>A0AAE1JSG6_9FABA</name>
<dbReference type="SUPFAM" id="SSF57850">
    <property type="entry name" value="RING/U-box"/>
    <property type="match status" value="1"/>
</dbReference>
<evidence type="ECO:0000313" key="18">
    <source>
        <dbReference type="EMBL" id="KAK4274141.1"/>
    </source>
</evidence>
<dbReference type="GO" id="GO:0016020">
    <property type="term" value="C:membrane"/>
    <property type="evidence" value="ECO:0007669"/>
    <property type="project" value="UniProtKB-SubCell"/>
</dbReference>
<dbReference type="InterPro" id="IPR013083">
    <property type="entry name" value="Znf_RING/FYVE/PHD"/>
</dbReference>
<accession>A0AAE1JSG6</accession>
<evidence type="ECO:0000256" key="15">
    <source>
        <dbReference type="SAM" id="MobiDB-lite"/>
    </source>
</evidence>
<dbReference type="PANTHER" id="PTHR14155">
    <property type="entry name" value="RING FINGER DOMAIN-CONTAINING"/>
    <property type="match status" value="1"/>
</dbReference>
<gene>
    <name evidence="18" type="ORF">QN277_017416</name>
</gene>
<evidence type="ECO:0000256" key="3">
    <source>
        <dbReference type="ARBA" id="ARBA00004906"/>
    </source>
</evidence>
<evidence type="ECO:0000256" key="11">
    <source>
        <dbReference type="ARBA" id="ARBA00022989"/>
    </source>
</evidence>
<comment type="subcellular location">
    <subcellularLocation>
        <location evidence="2">Membrane</location>
        <topology evidence="2">Single-pass membrane protein</topology>
    </subcellularLocation>
</comment>
<comment type="catalytic activity">
    <reaction evidence="1">
        <text>S-ubiquitinyl-[E2 ubiquitin-conjugating enzyme]-L-cysteine + [acceptor protein]-L-lysine = [E2 ubiquitin-conjugating enzyme]-L-cysteine + N(6)-ubiquitinyl-[acceptor protein]-L-lysine.</text>
        <dbReference type="EC" id="2.3.2.27"/>
    </reaction>
</comment>
<dbReference type="AlphaFoldDB" id="A0AAE1JSG6"/>
<dbReference type="Proteomes" id="UP001293593">
    <property type="component" value="Unassembled WGS sequence"/>
</dbReference>
<evidence type="ECO:0000256" key="10">
    <source>
        <dbReference type="ARBA" id="ARBA00022833"/>
    </source>
</evidence>
<evidence type="ECO:0000256" key="5">
    <source>
        <dbReference type="ARBA" id="ARBA00022679"/>
    </source>
</evidence>
<evidence type="ECO:0000256" key="9">
    <source>
        <dbReference type="ARBA" id="ARBA00022786"/>
    </source>
</evidence>
<keyword evidence="9" id="KW-0833">Ubl conjugation pathway</keyword>
<dbReference type="FunFam" id="3.30.40.10:FF:000187">
    <property type="entry name" value="E3 ubiquitin-protein ligase ATL6"/>
    <property type="match status" value="1"/>
</dbReference>
<evidence type="ECO:0000259" key="17">
    <source>
        <dbReference type="PROSITE" id="PS50089"/>
    </source>
</evidence>
<dbReference type="GO" id="GO:0061630">
    <property type="term" value="F:ubiquitin protein ligase activity"/>
    <property type="evidence" value="ECO:0007669"/>
    <property type="project" value="UniProtKB-EC"/>
</dbReference>
<organism evidence="18 19">
    <name type="scientific">Acacia crassicarpa</name>
    <name type="common">northern wattle</name>
    <dbReference type="NCBI Taxonomy" id="499986"/>
    <lineage>
        <taxon>Eukaryota</taxon>
        <taxon>Viridiplantae</taxon>
        <taxon>Streptophyta</taxon>
        <taxon>Embryophyta</taxon>
        <taxon>Tracheophyta</taxon>
        <taxon>Spermatophyta</taxon>
        <taxon>Magnoliopsida</taxon>
        <taxon>eudicotyledons</taxon>
        <taxon>Gunneridae</taxon>
        <taxon>Pentapetalae</taxon>
        <taxon>rosids</taxon>
        <taxon>fabids</taxon>
        <taxon>Fabales</taxon>
        <taxon>Fabaceae</taxon>
        <taxon>Caesalpinioideae</taxon>
        <taxon>mimosoid clade</taxon>
        <taxon>Acacieae</taxon>
        <taxon>Acacia</taxon>
    </lineage>
</organism>
<dbReference type="PANTHER" id="PTHR14155:SF583">
    <property type="entry name" value="RING-TYPE DOMAIN-CONTAINING PROTEIN"/>
    <property type="match status" value="1"/>
</dbReference>
<dbReference type="Pfam" id="PF13639">
    <property type="entry name" value="zf-RING_2"/>
    <property type="match status" value="1"/>
</dbReference>
<keyword evidence="5" id="KW-0808">Transferase</keyword>
<keyword evidence="12 16" id="KW-0472">Membrane</keyword>
<keyword evidence="11 16" id="KW-1133">Transmembrane helix</keyword>
<evidence type="ECO:0000256" key="14">
    <source>
        <dbReference type="PROSITE-ProRule" id="PRU00175"/>
    </source>
</evidence>
<feature type="transmembrane region" description="Helical" evidence="16">
    <location>
        <begin position="21"/>
        <end position="39"/>
    </location>
</feature>
<protein>
    <recommendedName>
        <fullName evidence="4">RING-type E3 ubiquitin transferase</fullName>
        <ecNumber evidence="4">2.3.2.27</ecNumber>
    </recommendedName>
</protein>
<evidence type="ECO:0000256" key="8">
    <source>
        <dbReference type="ARBA" id="ARBA00022771"/>
    </source>
</evidence>
<evidence type="ECO:0000256" key="13">
    <source>
        <dbReference type="ARBA" id="ARBA00024209"/>
    </source>
</evidence>
<keyword evidence="6 16" id="KW-0812">Transmembrane</keyword>
<dbReference type="Gene3D" id="3.30.40.10">
    <property type="entry name" value="Zinc/RING finger domain, C3HC4 (zinc finger)"/>
    <property type="match status" value="1"/>
</dbReference>
<evidence type="ECO:0000256" key="12">
    <source>
        <dbReference type="ARBA" id="ARBA00023136"/>
    </source>
</evidence>
<feature type="transmembrane region" description="Helical" evidence="16">
    <location>
        <begin position="59"/>
        <end position="79"/>
    </location>
</feature>
<dbReference type="PROSITE" id="PS50089">
    <property type="entry name" value="ZF_RING_2"/>
    <property type="match status" value="1"/>
</dbReference>
<comment type="caution">
    <text evidence="18">The sequence shown here is derived from an EMBL/GenBank/DDBJ whole genome shotgun (WGS) entry which is preliminary data.</text>
</comment>
<evidence type="ECO:0000256" key="4">
    <source>
        <dbReference type="ARBA" id="ARBA00012483"/>
    </source>
</evidence>
<comment type="pathway">
    <text evidence="3">Protein modification; protein ubiquitination.</text>
</comment>
<keyword evidence="19" id="KW-1185">Reference proteome</keyword>
<evidence type="ECO:0000256" key="6">
    <source>
        <dbReference type="ARBA" id="ARBA00022692"/>
    </source>
</evidence>
<evidence type="ECO:0000313" key="19">
    <source>
        <dbReference type="Proteomes" id="UP001293593"/>
    </source>
</evidence>
<keyword evidence="8 14" id="KW-0863">Zinc-finger</keyword>
<dbReference type="EMBL" id="JAWXYG010000004">
    <property type="protein sequence ID" value="KAK4274141.1"/>
    <property type="molecule type" value="Genomic_DNA"/>
</dbReference>
<comment type="similarity">
    <text evidence="13">Belongs to the RING-type zinc finger family. ATL subfamily.</text>
</comment>
<dbReference type="SMART" id="SM00184">
    <property type="entry name" value="RING"/>
    <property type="match status" value="1"/>
</dbReference>
<evidence type="ECO:0000256" key="7">
    <source>
        <dbReference type="ARBA" id="ARBA00022723"/>
    </source>
</evidence>
<keyword evidence="10" id="KW-0862">Zinc</keyword>
<feature type="domain" description="RING-type" evidence="17">
    <location>
        <begin position="136"/>
        <end position="178"/>
    </location>
</feature>
<dbReference type="InterPro" id="IPR053238">
    <property type="entry name" value="RING-H2_zinc_finger"/>
</dbReference>
<dbReference type="CDD" id="cd16461">
    <property type="entry name" value="RING-H2_EL5-like"/>
    <property type="match status" value="1"/>
</dbReference>
<feature type="region of interest" description="Disordered" evidence="15">
    <location>
        <begin position="349"/>
        <end position="382"/>
    </location>
</feature>
<evidence type="ECO:0000256" key="1">
    <source>
        <dbReference type="ARBA" id="ARBA00000900"/>
    </source>
</evidence>
<sequence>MTIIHSHTPPPPILPLDHHHGLRCLALFLLAFPATAQFFSAPPPPPTDPFARLKFDKNMAIIMVILVLVFFILGFLSIYTRQCAERRMRGRLDLTLPIGISSRRSRGLDPQIIDSFPTFAYSSVKGLKMGRTSLECAVCLNEFQDHETLRLLPKCSHVFHPNCIDLWLSSHSTCPLCRANLIPKPGDSSFVAVQIPHPDVDSPQPDASPNTREVAHDNINTAAPETPSLSRNQTVNRSWIPGSKSTGFRLAGLFPRSHSTGHSLQIQPGENWERFTLRLPQDAQEQLLKRTNSCVAFTRESSQRTGYRTRSMGSARGRNYYFQYERFGGEGRPEQWGFTMRPPFFSRSSSMVANKAPVDPSELAMDDIGERSSDPLFPGNKD</sequence>
<dbReference type="EC" id="2.3.2.27" evidence="4"/>
<dbReference type="GO" id="GO:0008270">
    <property type="term" value="F:zinc ion binding"/>
    <property type="evidence" value="ECO:0007669"/>
    <property type="project" value="UniProtKB-KW"/>
</dbReference>